<dbReference type="CDD" id="cd01337">
    <property type="entry name" value="MDH_glyoxysomal_mitochondrial"/>
    <property type="match status" value="1"/>
</dbReference>
<dbReference type="InterPro" id="IPR001236">
    <property type="entry name" value="Lactate/malate_DH_N"/>
</dbReference>
<dbReference type="InterPro" id="IPR001252">
    <property type="entry name" value="Malate_DH_AS"/>
</dbReference>
<dbReference type="PANTHER" id="PTHR11540:SF16">
    <property type="entry name" value="MALATE DEHYDROGENASE, MITOCHONDRIAL"/>
    <property type="match status" value="1"/>
</dbReference>
<evidence type="ECO:0000259" key="13">
    <source>
        <dbReference type="Pfam" id="PF00056"/>
    </source>
</evidence>
<sequence>MVAVAVLGAAGGIGQPISLLLKLNTEITKLHLYDIVRCPGVGADVSHINTDSEVKTFQGATQLKECLEGMQIVVIPAGVPRKPGMTRDDLFNINAGIVRDLVQAVAEACPKAFVCIISNPVNSTVPIAAEVLKKNGVYDPRRVFGVTTLDVVRSSRFIRDIRPEFSCSRSVTVIGGHSGNTIIPILSSLAAELNLSTEEVDALTHRIQFGGDEVVKAKNGEGSATLSMAYAGSRFVSSLIAAVKGRPASECSYIDLDAHPSAAESAAHIGVTGLSHFSLPVALGPDGVDGIAPHDKPGAREAELIKEAVVAIKSNIAAGTAFVLNK</sequence>
<dbReference type="GO" id="GO:0005737">
    <property type="term" value="C:cytoplasm"/>
    <property type="evidence" value="ECO:0007669"/>
    <property type="project" value="TreeGrafter"/>
</dbReference>
<feature type="binding site" evidence="10">
    <location>
        <position position="94"/>
    </location>
    <ligand>
        <name>NAD(+)</name>
        <dbReference type="ChEBI" id="CHEBI:57540"/>
    </ligand>
</feature>
<evidence type="ECO:0000256" key="5">
    <source>
        <dbReference type="ARBA" id="ARBA00023002"/>
    </source>
</evidence>
<dbReference type="OrthoDB" id="4069699at2759"/>
<dbReference type="PROSITE" id="PS00068">
    <property type="entry name" value="MDH"/>
    <property type="match status" value="1"/>
</dbReference>
<dbReference type="Gene3D" id="3.90.110.10">
    <property type="entry name" value="Lactate dehydrogenase/glycoside hydrolase, family 4, C-terminal"/>
    <property type="match status" value="1"/>
</dbReference>
<evidence type="ECO:0000313" key="15">
    <source>
        <dbReference type="EMBL" id="OMH85929.1"/>
    </source>
</evidence>
<dbReference type="Proteomes" id="UP000188320">
    <property type="component" value="Unassembled WGS sequence"/>
</dbReference>
<keyword evidence="5 11" id="KW-0560">Oxidoreductase</keyword>
<evidence type="ECO:0000256" key="8">
    <source>
        <dbReference type="PIRSR" id="PIRSR000102-1"/>
    </source>
</evidence>
<dbReference type="GO" id="GO:0006099">
    <property type="term" value="P:tricarboxylic acid cycle"/>
    <property type="evidence" value="ECO:0007669"/>
    <property type="project" value="UniProtKB-KW"/>
</dbReference>
<feature type="binding site" evidence="9">
    <location>
        <position position="81"/>
    </location>
    <ligand>
        <name>substrate</name>
    </ligand>
</feature>
<dbReference type="GO" id="GO:0006108">
    <property type="term" value="P:malate metabolic process"/>
    <property type="evidence" value="ECO:0007669"/>
    <property type="project" value="InterPro"/>
</dbReference>
<dbReference type="GO" id="GO:0030060">
    <property type="term" value="F:L-malate dehydrogenase (NAD+) activity"/>
    <property type="evidence" value="ECO:0007669"/>
    <property type="project" value="UniProtKB-EC"/>
</dbReference>
<reference evidence="16" key="1">
    <citation type="submission" date="2017-01" db="EMBL/GenBank/DDBJ databases">
        <authorList>
            <person name="Wang Y."/>
            <person name="White M."/>
            <person name="Kvist S."/>
            <person name="Moncalvo J.-M."/>
        </authorList>
    </citation>
    <scope>NUCLEOTIDE SEQUENCE [LARGE SCALE GENOMIC DNA]</scope>
    <source>
        <strain evidence="16">COL-18-3</strain>
    </source>
</reference>
<evidence type="ECO:0000256" key="9">
    <source>
        <dbReference type="PIRSR" id="PIRSR000102-2"/>
    </source>
</evidence>
<dbReference type="FunFam" id="3.40.50.720:FF:000013">
    <property type="entry name" value="Malate dehydrogenase"/>
    <property type="match status" value="1"/>
</dbReference>
<dbReference type="InterPro" id="IPR001557">
    <property type="entry name" value="L-lactate/malate_DH"/>
</dbReference>
<comment type="catalytic activity">
    <reaction evidence="7 12">
        <text>(S)-malate + NAD(+) = oxaloacetate + NADH + H(+)</text>
        <dbReference type="Rhea" id="RHEA:21432"/>
        <dbReference type="ChEBI" id="CHEBI:15378"/>
        <dbReference type="ChEBI" id="CHEBI:15589"/>
        <dbReference type="ChEBI" id="CHEBI:16452"/>
        <dbReference type="ChEBI" id="CHEBI:57540"/>
        <dbReference type="ChEBI" id="CHEBI:57945"/>
        <dbReference type="EC" id="1.1.1.37"/>
    </reaction>
</comment>
<accession>A0A1R1PYC3</accession>
<dbReference type="PANTHER" id="PTHR11540">
    <property type="entry name" value="MALATE AND LACTATE DEHYDROGENASE"/>
    <property type="match status" value="1"/>
</dbReference>
<comment type="caution">
    <text evidence="15">The sequence shown here is derived from an EMBL/GenBank/DDBJ whole genome shotgun (WGS) entry which is preliminary data.</text>
</comment>
<comment type="subunit">
    <text evidence="2">Homodimer.</text>
</comment>
<proteinExistence type="inferred from homology"/>
<feature type="binding site" evidence="10">
    <location>
        <begin position="117"/>
        <end position="119"/>
    </location>
    <ligand>
        <name>NAD(+)</name>
        <dbReference type="ChEBI" id="CHEBI:57540"/>
    </ligand>
</feature>
<dbReference type="InterPro" id="IPR010097">
    <property type="entry name" value="Malate_DH_type1"/>
</dbReference>
<evidence type="ECO:0000256" key="3">
    <source>
        <dbReference type="ARBA" id="ARBA00012995"/>
    </source>
</evidence>
<feature type="domain" description="Lactate/malate dehydrogenase C-terminal" evidence="14">
    <location>
        <begin position="147"/>
        <end position="323"/>
    </location>
</feature>
<dbReference type="FunFam" id="3.90.110.10:FF:000009">
    <property type="entry name" value="Malate dehydrogenase"/>
    <property type="match status" value="1"/>
</dbReference>
<feature type="binding site" evidence="9">
    <location>
        <position position="153"/>
    </location>
    <ligand>
        <name>substrate</name>
    </ligand>
</feature>
<evidence type="ECO:0000256" key="10">
    <source>
        <dbReference type="PIRSR" id="PIRSR000102-3"/>
    </source>
</evidence>
<dbReference type="Gene3D" id="3.40.50.720">
    <property type="entry name" value="NAD(P)-binding Rossmann-like Domain"/>
    <property type="match status" value="1"/>
</dbReference>
<evidence type="ECO:0000256" key="11">
    <source>
        <dbReference type="RuleBase" id="RU003369"/>
    </source>
</evidence>
<dbReference type="SUPFAM" id="SSF56327">
    <property type="entry name" value="LDH C-terminal domain-like"/>
    <property type="match status" value="1"/>
</dbReference>
<comment type="similarity">
    <text evidence="1">Belongs to the LDH/MDH superfamily. MDH type 1 family.</text>
</comment>
<dbReference type="PIRSF" id="PIRSF000102">
    <property type="entry name" value="Lac_mal_DH"/>
    <property type="match status" value="1"/>
</dbReference>
<dbReference type="NCBIfam" id="TIGR01772">
    <property type="entry name" value="MDH_euk_gproteo"/>
    <property type="match status" value="1"/>
</dbReference>
<feature type="binding site" evidence="10">
    <location>
        <begin position="8"/>
        <end position="14"/>
    </location>
    <ligand>
        <name>NAD(+)</name>
        <dbReference type="ChEBI" id="CHEBI:57540"/>
    </ligand>
</feature>
<gene>
    <name evidence="15" type="ORF">AX774_g510</name>
</gene>
<dbReference type="Pfam" id="PF00056">
    <property type="entry name" value="Ldh_1_N"/>
    <property type="match status" value="1"/>
</dbReference>
<evidence type="ECO:0000259" key="14">
    <source>
        <dbReference type="Pfam" id="PF02866"/>
    </source>
</evidence>
<keyword evidence="6 10" id="KW-0520">NAD</keyword>
<dbReference type="AlphaFoldDB" id="A0A1R1PYC3"/>
<feature type="binding site" evidence="10">
    <location>
        <position position="34"/>
    </location>
    <ligand>
        <name>NAD(+)</name>
        <dbReference type="ChEBI" id="CHEBI:57540"/>
    </ligand>
</feature>
<dbReference type="Pfam" id="PF02866">
    <property type="entry name" value="Ldh_1_C"/>
    <property type="match status" value="1"/>
</dbReference>
<dbReference type="EMBL" id="LSSK01000028">
    <property type="protein sequence ID" value="OMH85929.1"/>
    <property type="molecule type" value="Genomic_DNA"/>
</dbReference>
<evidence type="ECO:0000256" key="2">
    <source>
        <dbReference type="ARBA" id="ARBA00011738"/>
    </source>
</evidence>
<keyword evidence="16" id="KW-1185">Reference proteome</keyword>
<feature type="binding site" evidence="10">
    <location>
        <position position="228"/>
    </location>
    <ligand>
        <name>NAD(+)</name>
        <dbReference type="ChEBI" id="CHEBI:57540"/>
    </ligand>
</feature>
<dbReference type="InterPro" id="IPR036291">
    <property type="entry name" value="NAD(P)-bd_dom_sf"/>
</dbReference>
<dbReference type="SUPFAM" id="SSF51735">
    <property type="entry name" value="NAD(P)-binding Rossmann-fold domains"/>
    <property type="match status" value="1"/>
</dbReference>
<evidence type="ECO:0000256" key="12">
    <source>
        <dbReference type="RuleBase" id="RU003405"/>
    </source>
</evidence>
<dbReference type="InterPro" id="IPR022383">
    <property type="entry name" value="Lactate/malate_DH_C"/>
</dbReference>
<keyword evidence="4 12" id="KW-0816">Tricarboxylic acid cycle</keyword>
<feature type="binding site" evidence="9">
    <location>
        <position position="87"/>
    </location>
    <ligand>
        <name>substrate</name>
    </ligand>
</feature>
<protein>
    <recommendedName>
        <fullName evidence="3 12">Malate dehydrogenase</fullName>
        <ecNumber evidence="3 12">1.1.1.37</ecNumber>
    </recommendedName>
</protein>
<feature type="binding site" evidence="9">
    <location>
        <position position="119"/>
    </location>
    <ligand>
        <name>substrate</name>
    </ligand>
</feature>
<organism evidence="15 16">
    <name type="scientific">Zancudomyces culisetae</name>
    <name type="common">Gut fungus</name>
    <name type="synonym">Smittium culisetae</name>
    <dbReference type="NCBI Taxonomy" id="1213189"/>
    <lineage>
        <taxon>Eukaryota</taxon>
        <taxon>Fungi</taxon>
        <taxon>Fungi incertae sedis</taxon>
        <taxon>Zoopagomycota</taxon>
        <taxon>Kickxellomycotina</taxon>
        <taxon>Harpellomycetes</taxon>
        <taxon>Harpellales</taxon>
        <taxon>Legeriomycetaceae</taxon>
        <taxon>Zancudomyces</taxon>
    </lineage>
</organism>
<feature type="active site" description="Proton acceptor" evidence="8">
    <location>
        <position position="177"/>
    </location>
</feature>
<feature type="domain" description="Lactate/malate dehydrogenase N-terminal" evidence="13">
    <location>
        <begin position="4"/>
        <end position="145"/>
    </location>
</feature>
<evidence type="ECO:0000256" key="1">
    <source>
        <dbReference type="ARBA" id="ARBA00008824"/>
    </source>
</evidence>
<evidence type="ECO:0000313" key="16">
    <source>
        <dbReference type="Proteomes" id="UP000188320"/>
    </source>
</evidence>
<evidence type="ECO:0000256" key="6">
    <source>
        <dbReference type="ARBA" id="ARBA00023027"/>
    </source>
</evidence>
<name>A0A1R1PYC3_ZANCU</name>
<evidence type="ECO:0000256" key="4">
    <source>
        <dbReference type="ARBA" id="ARBA00022532"/>
    </source>
</evidence>
<dbReference type="EC" id="1.1.1.37" evidence="3 12"/>
<evidence type="ECO:0000256" key="7">
    <source>
        <dbReference type="ARBA" id="ARBA00048313"/>
    </source>
</evidence>
<dbReference type="InterPro" id="IPR015955">
    <property type="entry name" value="Lactate_DH/Glyco_Ohase_4_C"/>
</dbReference>